<dbReference type="OrthoDB" id="9810065at2"/>
<gene>
    <name evidence="6" type="ORF">BCL79_0420</name>
</gene>
<dbReference type="GO" id="GO:0003700">
    <property type="term" value="F:DNA-binding transcription factor activity"/>
    <property type="evidence" value="ECO:0007669"/>
    <property type="project" value="InterPro"/>
</dbReference>
<comment type="similarity">
    <text evidence="1">Belongs to the LysR transcriptional regulatory family.</text>
</comment>
<dbReference type="InterPro" id="IPR000847">
    <property type="entry name" value="LysR_HTH_N"/>
</dbReference>
<dbReference type="PROSITE" id="PS50931">
    <property type="entry name" value="HTH_LYSR"/>
    <property type="match status" value="1"/>
</dbReference>
<organism evidence="6 7">
    <name type="scientific">Stenotrophomonas rhizophila</name>
    <dbReference type="NCBI Taxonomy" id="216778"/>
    <lineage>
        <taxon>Bacteria</taxon>
        <taxon>Pseudomonadati</taxon>
        <taxon>Pseudomonadota</taxon>
        <taxon>Gammaproteobacteria</taxon>
        <taxon>Lysobacterales</taxon>
        <taxon>Lysobacteraceae</taxon>
        <taxon>Stenotrophomonas</taxon>
    </lineage>
</organism>
<dbReference type="FunFam" id="3.40.190.290:FF:000001">
    <property type="entry name" value="Transcriptional regulator, LysR family"/>
    <property type="match status" value="1"/>
</dbReference>
<dbReference type="GO" id="GO:0043565">
    <property type="term" value="F:sequence-specific DNA binding"/>
    <property type="evidence" value="ECO:0007669"/>
    <property type="project" value="TreeGrafter"/>
</dbReference>
<dbReference type="Proteomes" id="UP000274786">
    <property type="component" value="Unassembled WGS sequence"/>
</dbReference>
<evidence type="ECO:0000313" key="6">
    <source>
        <dbReference type="EMBL" id="RLK56046.1"/>
    </source>
</evidence>
<dbReference type="Pfam" id="PF03466">
    <property type="entry name" value="LysR_substrate"/>
    <property type="match status" value="1"/>
</dbReference>
<comment type="caution">
    <text evidence="6">The sequence shown here is derived from an EMBL/GenBank/DDBJ whole genome shotgun (WGS) entry which is preliminary data.</text>
</comment>
<proteinExistence type="inferred from homology"/>
<dbReference type="InterPro" id="IPR036388">
    <property type="entry name" value="WH-like_DNA-bd_sf"/>
</dbReference>
<evidence type="ECO:0000256" key="3">
    <source>
        <dbReference type="ARBA" id="ARBA00023125"/>
    </source>
</evidence>
<dbReference type="CDD" id="cd08472">
    <property type="entry name" value="PBP2_CrgA_like_3"/>
    <property type="match status" value="1"/>
</dbReference>
<keyword evidence="4" id="KW-0804">Transcription</keyword>
<dbReference type="GO" id="GO:0006351">
    <property type="term" value="P:DNA-templated transcription"/>
    <property type="evidence" value="ECO:0007669"/>
    <property type="project" value="TreeGrafter"/>
</dbReference>
<feature type="domain" description="HTH lysR-type" evidence="5">
    <location>
        <begin position="1"/>
        <end position="59"/>
    </location>
</feature>
<keyword evidence="3" id="KW-0238">DNA-binding</keyword>
<dbReference type="SUPFAM" id="SSF46785">
    <property type="entry name" value="Winged helix' DNA-binding domain"/>
    <property type="match status" value="1"/>
</dbReference>
<dbReference type="RefSeq" id="WP_121036944.1">
    <property type="nucleotide sequence ID" value="NZ_RCDC01000004.1"/>
</dbReference>
<sequence>MDRLDQLRCFLRVAELGSFTGAADSLGLPKASVSLAVQRLEAEVGVQLLHRTTRRVQLTADGAQFQTRAHDLLHDMDDLQGMFRVDTSQLKGRLRVDMSSGLARQLVIPRLPGFLAQHPGVEIELSGTDRRVDLIREGFDCVLRVGPLDDNTLVARPLGRLLIVNCASPAYLAARGIPVTLDDLAGHALVHYVGTLGQRSPGFEYHDGEGYRSLPMRGAVTVNSGDGYTAAALAGLGIIQVPRLGVRRALADGTLVEILPDCLAEPMPVSLLYAQRRHLPRRVAAFMEWAATVIRPELLPQA</sequence>
<evidence type="ECO:0000313" key="7">
    <source>
        <dbReference type="Proteomes" id="UP000274786"/>
    </source>
</evidence>
<dbReference type="EMBL" id="RCDC01000004">
    <property type="protein sequence ID" value="RLK56046.1"/>
    <property type="molecule type" value="Genomic_DNA"/>
</dbReference>
<name>A0A498CE34_9GAMM</name>
<keyword evidence="2" id="KW-0805">Transcription regulation</keyword>
<evidence type="ECO:0000256" key="1">
    <source>
        <dbReference type="ARBA" id="ARBA00009437"/>
    </source>
</evidence>
<dbReference type="PANTHER" id="PTHR30537">
    <property type="entry name" value="HTH-TYPE TRANSCRIPTIONAL REGULATOR"/>
    <property type="match status" value="1"/>
</dbReference>
<dbReference type="Pfam" id="PF00126">
    <property type="entry name" value="HTH_1"/>
    <property type="match status" value="1"/>
</dbReference>
<dbReference type="InterPro" id="IPR036390">
    <property type="entry name" value="WH_DNA-bd_sf"/>
</dbReference>
<dbReference type="Gene3D" id="3.40.190.290">
    <property type="match status" value="1"/>
</dbReference>
<dbReference type="FunFam" id="1.10.10.10:FF:000001">
    <property type="entry name" value="LysR family transcriptional regulator"/>
    <property type="match status" value="1"/>
</dbReference>
<dbReference type="PANTHER" id="PTHR30537:SF72">
    <property type="entry name" value="LYSR FAMILY TRANSCRIPTIONAL REGULATOR"/>
    <property type="match status" value="1"/>
</dbReference>
<dbReference type="AlphaFoldDB" id="A0A498CE34"/>
<dbReference type="Gene3D" id="1.10.10.10">
    <property type="entry name" value="Winged helix-like DNA-binding domain superfamily/Winged helix DNA-binding domain"/>
    <property type="match status" value="1"/>
</dbReference>
<dbReference type="InterPro" id="IPR005119">
    <property type="entry name" value="LysR_subst-bd"/>
</dbReference>
<dbReference type="InterPro" id="IPR058163">
    <property type="entry name" value="LysR-type_TF_proteobact-type"/>
</dbReference>
<reference evidence="6 7" key="1">
    <citation type="submission" date="2018-10" db="EMBL/GenBank/DDBJ databases">
        <title>Comparative analysis of microorganisms from saline springs in Andes Mountain Range, Colombia.</title>
        <authorList>
            <person name="Rubin E."/>
        </authorList>
    </citation>
    <scope>NUCLEOTIDE SEQUENCE [LARGE SCALE GENOMIC DNA]</scope>
    <source>
        <strain evidence="6 7">USBA GBX 843</strain>
    </source>
</reference>
<evidence type="ECO:0000256" key="4">
    <source>
        <dbReference type="ARBA" id="ARBA00023163"/>
    </source>
</evidence>
<evidence type="ECO:0000259" key="5">
    <source>
        <dbReference type="PROSITE" id="PS50931"/>
    </source>
</evidence>
<accession>A0A498CE34</accession>
<dbReference type="SUPFAM" id="SSF53850">
    <property type="entry name" value="Periplasmic binding protein-like II"/>
    <property type="match status" value="1"/>
</dbReference>
<evidence type="ECO:0000256" key="2">
    <source>
        <dbReference type="ARBA" id="ARBA00023015"/>
    </source>
</evidence>
<protein>
    <submittedName>
        <fullName evidence="6">Transcriptional regulator</fullName>
    </submittedName>
</protein>